<comment type="function">
    <text evidence="9">Specifically methylates the N3 position of the uracil ring of uridine 1498 (m3U1498) in 16S rRNA. Acts on the fully assembled 30S ribosomal subunit.</text>
</comment>
<dbReference type="EC" id="2.1.1.193" evidence="3"/>
<keyword evidence="6 13" id="KW-0489">Methyltransferase</keyword>
<evidence type="ECO:0000256" key="7">
    <source>
        <dbReference type="ARBA" id="ARBA00022679"/>
    </source>
</evidence>
<evidence type="ECO:0000256" key="8">
    <source>
        <dbReference type="ARBA" id="ARBA00022691"/>
    </source>
</evidence>
<dbReference type="NCBIfam" id="TIGR00046">
    <property type="entry name" value="RsmE family RNA methyltransferase"/>
    <property type="match status" value="1"/>
</dbReference>
<evidence type="ECO:0000256" key="3">
    <source>
        <dbReference type="ARBA" id="ARBA00012328"/>
    </source>
</evidence>
<dbReference type="InterPro" id="IPR046887">
    <property type="entry name" value="RsmE_PUA-like"/>
</dbReference>
<evidence type="ECO:0000259" key="12">
    <source>
        <dbReference type="Pfam" id="PF20260"/>
    </source>
</evidence>
<dbReference type="SUPFAM" id="SSF75217">
    <property type="entry name" value="alpha/beta knot"/>
    <property type="match status" value="1"/>
</dbReference>
<dbReference type="InterPro" id="IPR006700">
    <property type="entry name" value="RsmE"/>
</dbReference>
<dbReference type="PANTHER" id="PTHR30027:SF3">
    <property type="entry name" value="16S RRNA (URACIL(1498)-N(3))-METHYLTRANSFERASE"/>
    <property type="match status" value="1"/>
</dbReference>
<comment type="subcellular location">
    <subcellularLocation>
        <location evidence="1">Cytoplasm</location>
    </subcellularLocation>
</comment>
<dbReference type="GO" id="GO:0070475">
    <property type="term" value="P:rRNA base methylation"/>
    <property type="evidence" value="ECO:0007669"/>
    <property type="project" value="TreeGrafter"/>
</dbReference>
<dbReference type="AlphaFoldDB" id="A0A644WY71"/>
<dbReference type="CDD" id="cd18084">
    <property type="entry name" value="RsmE-like"/>
    <property type="match status" value="1"/>
</dbReference>
<dbReference type="InterPro" id="IPR029026">
    <property type="entry name" value="tRNA_m1G_MTases_N"/>
</dbReference>
<comment type="catalytic activity">
    <reaction evidence="10">
        <text>uridine(1498) in 16S rRNA + S-adenosyl-L-methionine = N(3)-methyluridine(1498) in 16S rRNA + S-adenosyl-L-homocysteine + H(+)</text>
        <dbReference type="Rhea" id="RHEA:42920"/>
        <dbReference type="Rhea" id="RHEA-COMP:10283"/>
        <dbReference type="Rhea" id="RHEA-COMP:10284"/>
        <dbReference type="ChEBI" id="CHEBI:15378"/>
        <dbReference type="ChEBI" id="CHEBI:57856"/>
        <dbReference type="ChEBI" id="CHEBI:59789"/>
        <dbReference type="ChEBI" id="CHEBI:65315"/>
        <dbReference type="ChEBI" id="CHEBI:74502"/>
        <dbReference type="EC" id="2.1.1.193"/>
    </reaction>
</comment>
<keyword evidence="4" id="KW-0963">Cytoplasm</keyword>
<dbReference type="InterPro" id="IPR046886">
    <property type="entry name" value="RsmE_MTase_dom"/>
</dbReference>
<evidence type="ECO:0000313" key="13">
    <source>
        <dbReference type="EMBL" id="MPM06993.1"/>
    </source>
</evidence>
<comment type="caution">
    <text evidence="13">The sequence shown here is derived from an EMBL/GenBank/DDBJ whole genome shotgun (WGS) entry which is preliminary data.</text>
</comment>
<dbReference type="GO" id="GO:0070042">
    <property type="term" value="F:rRNA (uridine-N3-)-methyltransferase activity"/>
    <property type="evidence" value="ECO:0007669"/>
    <property type="project" value="TreeGrafter"/>
</dbReference>
<dbReference type="PIRSF" id="PIRSF015601">
    <property type="entry name" value="MTase_slr0722"/>
    <property type="match status" value="1"/>
</dbReference>
<name>A0A644WY71_9ZZZZ</name>
<accession>A0A644WY71</accession>
<dbReference type="EMBL" id="VSSQ01001288">
    <property type="protein sequence ID" value="MPM06993.1"/>
    <property type="molecule type" value="Genomic_DNA"/>
</dbReference>
<keyword evidence="7 13" id="KW-0808">Transferase</keyword>
<organism evidence="13">
    <name type="scientific">bioreactor metagenome</name>
    <dbReference type="NCBI Taxonomy" id="1076179"/>
    <lineage>
        <taxon>unclassified sequences</taxon>
        <taxon>metagenomes</taxon>
        <taxon>ecological metagenomes</taxon>
    </lineage>
</organism>
<feature type="domain" description="Ribosomal RNA small subunit methyltransferase E methyltransferase" evidence="11">
    <location>
        <begin position="75"/>
        <end position="232"/>
    </location>
</feature>
<dbReference type="Pfam" id="PF04452">
    <property type="entry name" value="Methyltrans_RNA"/>
    <property type="match status" value="1"/>
</dbReference>
<evidence type="ECO:0000259" key="11">
    <source>
        <dbReference type="Pfam" id="PF04452"/>
    </source>
</evidence>
<evidence type="ECO:0000256" key="4">
    <source>
        <dbReference type="ARBA" id="ARBA00022490"/>
    </source>
</evidence>
<proteinExistence type="inferred from homology"/>
<evidence type="ECO:0000256" key="10">
    <source>
        <dbReference type="ARBA" id="ARBA00047944"/>
    </source>
</evidence>
<dbReference type="InterPro" id="IPR029028">
    <property type="entry name" value="Alpha/beta_knot_MTases"/>
</dbReference>
<dbReference type="PANTHER" id="PTHR30027">
    <property type="entry name" value="RIBOSOMAL RNA SMALL SUBUNIT METHYLTRANSFERASE E"/>
    <property type="match status" value="1"/>
</dbReference>
<keyword evidence="8" id="KW-0949">S-adenosyl-L-methionine</keyword>
<evidence type="ECO:0000256" key="2">
    <source>
        <dbReference type="ARBA" id="ARBA00005528"/>
    </source>
</evidence>
<feature type="domain" description="Ribosomal RNA small subunit methyltransferase E PUA-like" evidence="12">
    <location>
        <begin position="19"/>
        <end position="62"/>
    </location>
</feature>
<dbReference type="GO" id="GO:0005737">
    <property type="term" value="C:cytoplasm"/>
    <property type="evidence" value="ECO:0007669"/>
    <property type="project" value="UniProtKB-SubCell"/>
</dbReference>
<gene>
    <name evidence="13" type="primary">rsmE_17</name>
    <name evidence="13" type="ORF">SDC9_53297</name>
</gene>
<keyword evidence="5" id="KW-0698">rRNA processing</keyword>
<dbReference type="Gene3D" id="3.40.1280.10">
    <property type="match status" value="1"/>
</dbReference>
<evidence type="ECO:0000256" key="6">
    <source>
        <dbReference type="ARBA" id="ARBA00022603"/>
    </source>
</evidence>
<evidence type="ECO:0000256" key="9">
    <source>
        <dbReference type="ARBA" id="ARBA00025699"/>
    </source>
</evidence>
<dbReference type="Pfam" id="PF20260">
    <property type="entry name" value="PUA_4"/>
    <property type="match status" value="1"/>
</dbReference>
<comment type="similarity">
    <text evidence="2">Belongs to the RNA methyltransferase RsmE family.</text>
</comment>
<evidence type="ECO:0000256" key="1">
    <source>
        <dbReference type="ARBA" id="ARBA00004496"/>
    </source>
</evidence>
<evidence type="ECO:0000256" key="5">
    <source>
        <dbReference type="ARBA" id="ARBA00022552"/>
    </source>
</evidence>
<reference evidence="13" key="1">
    <citation type="submission" date="2019-08" db="EMBL/GenBank/DDBJ databases">
        <authorList>
            <person name="Kucharzyk K."/>
            <person name="Murdoch R.W."/>
            <person name="Higgins S."/>
            <person name="Loffler F."/>
        </authorList>
    </citation>
    <scope>NUCLEOTIDE SEQUENCE</scope>
</reference>
<sequence length="239" mass="25763">MNIILFEALSAQNELSMQDPRAQHICKILRLKEGESFQAGIINVGKGTATLTALEKEHICFDFVLEDTQSAHLYPVTLLVSQVRPICMRRILREAVSLGVQTIILCTTQTGEKSYAQATLYTSGEYRSILLDGAMQSGKCGVSEVQFAPSVASAMKLLDETSQRIVLDNVREGSSLAHATITAASVVLAIGGERGFTDEERSVFESNGFSFAALGSRILRTETACSAGLAVLLGRMGLL</sequence>
<protein>
    <recommendedName>
        <fullName evidence="3">16S rRNA (uracil(1498)-N(3))-methyltransferase</fullName>
        <ecNumber evidence="3">2.1.1.193</ecNumber>
    </recommendedName>
</protein>